<proteinExistence type="predicted"/>
<organism evidence="1 2">
    <name type="scientific">Tolypocladium paradoxum</name>
    <dbReference type="NCBI Taxonomy" id="94208"/>
    <lineage>
        <taxon>Eukaryota</taxon>
        <taxon>Fungi</taxon>
        <taxon>Dikarya</taxon>
        <taxon>Ascomycota</taxon>
        <taxon>Pezizomycotina</taxon>
        <taxon>Sordariomycetes</taxon>
        <taxon>Hypocreomycetidae</taxon>
        <taxon>Hypocreales</taxon>
        <taxon>Ophiocordycipitaceae</taxon>
        <taxon>Tolypocladium</taxon>
    </lineage>
</organism>
<name>A0A2S4L7C8_9HYPO</name>
<dbReference type="EMBL" id="PKSG01000149">
    <property type="protein sequence ID" value="POR38352.1"/>
    <property type="molecule type" value="Genomic_DNA"/>
</dbReference>
<sequence>MGALGPTLRDYVQAVQDHAYTARFCQRPDDPFIASGSAFTTTTFLMKATAQRGKMPSDVEELKAGAIATGPWEESRNDGDE</sequence>
<dbReference type="OrthoDB" id="5150593at2759"/>
<reference evidence="1 2" key="1">
    <citation type="submission" date="2018-01" db="EMBL/GenBank/DDBJ databases">
        <title>Harnessing the power of phylogenomics to disentangle the directionality and signatures of interkingdom host jumping in the parasitic fungal genus Tolypocladium.</title>
        <authorList>
            <person name="Quandt C.A."/>
            <person name="Patterson W."/>
            <person name="Spatafora J.W."/>
        </authorList>
    </citation>
    <scope>NUCLEOTIDE SEQUENCE [LARGE SCALE GENOMIC DNA]</scope>
    <source>
        <strain evidence="1 2">NRBC 100945</strain>
    </source>
</reference>
<comment type="caution">
    <text evidence="1">The sequence shown here is derived from an EMBL/GenBank/DDBJ whole genome shotgun (WGS) entry which is preliminary data.</text>
</comment>
<accession>A0A2S4L7C8</accession>
<evidence type="ECO:0000313" key="1">
    <source>
        <dbReference type="EMBL" id="POR38352.1"/>
    </source>
</evidence>
<evidence type="ECO:0000313" key="2">
    <source>
        <dbReference type="Proteomes" id="UP000237481"/>
    </source>
</evidence>
<dbReference type="Proteomes" id="UP000237481">
    <property type="component" value="Unassembled WGS sequence"/>
</dbReference>
<keyword evidence="2" id="KW-1185">Reference proteome</keyword>
<protein>
    <submittedName>
        <fullName evidence="1">Uncharacterized protein</fullName>
    </submittedName>
</protein>
<dbReference type="AlphaFoldDB" id="A0A2S4L7C8"/>
<gene>
    <name evidence="1" type="ORF">TPAR_01450</name>
</gene>